<name>A0AC34GBW8_9BILA</name>
<organism evidence="1 2">
    <name type="scientific">Panagrolaimus sp. ES5</name>
    <dbReference type="NCBI Taxonomy" id="591445"/>
    <lineage>
        <taxon>Eukaryota</taxon>
        <taxon>Metazoa</taxon>
        <taxon>Ecdysozoa</taxon>
        <taxon>Nematoda</taxon>
        <taxon>Chromadorea</taxon>
        <taxon>Rhabditida</taxon>
        <taxon>Tylenchina</taxon>
        <taxon>Panagrolaimomorpha</taxon>
        <taxon>Panagrolaimoidea</taxon>
        <taxon>Panagrolaimidae</taxon>
        <taxon>Panagrolaimus</taxon>
    </lineage>
</organism>
<protein>
    <submittedName>
        <fullName evidence="2">Uncharacterized protein</fullName>
    </submittedName>
</protein>
<dbReference type="Proteomes" id="UP000887579">
    <property type="component" value="Unplaced"/>
</dbReference>
<sequence>MYEANTVEDKTTRNTKDKKQEELENCELSSGTDVSASKIGDKTIEYIGYIKSTEGPKSVGNNKTLFKGILGFTEGVEVKFICWDSAIDKHQSSLLRNNVVHFENAYCNKLNSNYASDSMLPFEFVFKEFTTITNLGHYDEAANIKHAVQVSYEKVTLKEILNVKSVNVEMECYLKTAIATQIYNANNTTSIKKFASITDGNCKLDVRFGFDIDEGAFSKGDALTVKGQIHNREGSIYIHVASADNISKRNMPKLSLPNLLRGNGTPKRKARSPLTDGPAPKDKK</sequence>
<accession>A0AC34GBW8</accession>
<dbReference type="WBParaSite" id="ES5_v2.g27204.t1">
    <property type="protein sequence ID" value="ES5_v2.g27204.t1"/>
    <property type="gene ID" value="ES5_v2.g27204"/>
</dbReference>
<evidence type="ECO:0000313" key="1">
    <source>
        <dbReference type="Proteomes" id="UP000887579"/>
    </source>
</evidence>
<evidence type="ECO:0000313" key="2">
    <source>
        <dbReference type="WBParaSite" id="ES5_v2.g27204.t1"/>
    </source>
</evidence>
<reference evidence="2" key="1">
    <citation type="submission" date="2022-11" db="UniProtKB">
        <authorList>
            <consortium name="WormBaseParasite"/>
        </authorList>
    </citation>
    <scope>IDENTIFICATION</scope>
</reference>
<proteinExistence type="predicted"/>